<proteinExistence type="predicted"/>
<evidence type="ECO:0000313" key="7">
    <source>
        <dbReference type="Proteomes" id="UP001552479"/>
    </source>
</evidence>
<dbReference type="InterPro" id="IPR031325">
    <property type="entry name" value="RHS_repeat"/>
</dbReference>
<dbReference type="InterPro" id="IPR045351">
    <property type="entry name" value="DUF6531"/>
</dbReference>
<evidence type="ECO:0000259" key="4">
    <source>
        <dbReference type="Pfam" id="PF25023"/>
    </source>
</evidence>
<evidence type="ECO:0000313" key="6">
    <source>
        <dbReference type="EMBL" id="MEV4924027.1"/>
    </source>
</evidence>
<evidence type="ECO:0000259" key="5">
    <source>
        <dbReference type="Pfam" id="PF25547"/>
    </source>
</evidence>
<accession>A0ABV3IUL5</accession>
<evidence type="ECO:0000256" key="2">
    <source>
        <dbReference type="SAM" id="MobiDB-lite"/>
    </source>
</evidence>
<dbReference type="Proteomes" id="UP001552479">
    <property type="component" value="Unassembled WGS sequence"/>
</dbReference>
<dbReference type="Pfam" id="PF25547">
    <property type="entry name" value="WXG100_2"/>
    <property type="match status" value="1"/>
</dbReference>
<evidence type="ECO:0000259" key="3">
    <source>
        <dbReference type="Pfam" id="PF20148"/>
    </source>
</evidence>
<keyword evidence="7" id="KW-1185">Reference proteome</keyword>
<name>A0ABV3IUL5_9ACTN</name>
<organism evidence="6 7">
    <name type="scientific">Streptomyces roseoverticillatus</name>
    <dbReference type="NCBI Taxonomy" id="66429"/>
    <lineage>
        <taxon>Bacteria</taxon>
        <taxon>Bacillati</taxon>
        <taxon>Actinomycetota</taxon>
        <taxon>Actinomycetes</taxon>
        <taxon>Kitasatosporales</taxon>
        <taxon>Streptomycetaceae</taxon>
        <taxon>Streptomyces</taxon>
    </lineage>
</organism>
<dbReference type="PANTHER" id="PTHR32305:SF15">
    <property type="entry name" value="PROTEIN RHSA-RELATED"/>
    <property type="match status" value="1"/>
</dbReference>
<dbReference type="InterPro" id="IPR050708">
    <property type="entry name" value="T6SS_VgrG/RHS"/>
</dbReference>
<feature type="domain" description="Outer membrane channel protein CpnT-like N-terminal" evidence="5">
    <location>
        <begin position="18"/>
        <end position="138"/>
    </location>
</feature>
<dbReference type="InterPro" id="IPR022385">
    <property type="entry name" value="Rhs_assc_core"/>
</dbReference>
<dbReference type="InterPro" id="IPR056823">
    <property type="entry name" value="TEN-like_YD-shell"/>
</dbReference>
<feature type="domain" description="DUF6531" evidence="3">
    <location>
        <begin position="265"/>
        <end position="336"/>
    </location>
</feature>
<dbReference type="InterPro" id="IPR006530">
    <property type="entry name" value="YD"/>
</dbReference>
<dbReference type="PANTHER" id="PTHR32305">
    <property type="match status" value="1"/>
</dbReference>
<reference evidence="6 7" key="1">
    <citation type="submission" date="2024-06" db="EMBL/GenBank/DDBJ databases">
        <title>The Natural Products Discovery Center: Release of the First 8490 Sequenced Strains for Exploring Actinobacteria Biosynthetic Diversity.</title>
        <authorList>
            <person name="Kalkreuter E."/>
            <person name="Kautsar S.A."/>
            <person name="Yang D."/>
            <person name="Bader C.D."/>
            <person name="Teijaro C.N."/>
            <person name="Fluegel L."/>
            <person name="Davis C.M."/>
            <person name="Simpson J.R."/>
            <person name="Lauterbach L."/>
            <person name="Steele A.D."/>
            <person name="Gui C."/>
            <person name="Meng S."/>
            <person name="Li G."/>
            <person name="Viehrig K."/>
            <person name="Ye F."/>
            <person name="Su P."/>
            <person name="Kiefer A.F."/>
            <person name="Nichols A."/>
            <person name="Cepeda A.J."/>
            <person name="Yan W."/>
            <person name="Fan B."/>
            <person name="Jiang Y."/>
            <person name="Adhikari A."/>
            <person name="Zheng C.-J."/>
            <person name="Schuster L."/>
            <person name="Cowan T.M."/>
            <person name="Smanski M.J."/>
            <person name="Chevrette M.G."/>
            <person name="De Carvalho L.P.S."/>
            <person name="Shen B."/>
        </authorList>
    </citation>
    <scope>NUCLEOTIDE SEQUENCE [LARGE SCALE GENOMIC DNA]</scope>
    <source>
        <strain evidence="6 7">NPDC053791</strain>
    </source>
</reference>
<feature type="domain" description="Teneurin-like YD-shell" evidence="4">
    <location>
        <begin position="531"/>
        <end position="713"/>
    </location>
</feature>
<dbReference type="NCBIfam" id="TIGR01643">
    <property type="entry name" value="YD_repeat_2x"/>
    <property type="match status" value="14"/>
</dbReference>
<protein>
    <submittedName>
        <fullName evidence="6">DUF6531 domain-containing protein</fullName>
    </submittedName>
</protein>
<dbReference type="EMBL" id="JBFASG010000011">
    <property type="protein sequence ID" value="MEV4924027.1"/>
    <property type="molecule type" value="Genomic_DNA"/>
</dbReference>
<dbReference type="Pfam" id="PF05593">
    <property type="entry name" value="RHS_repeat"/>
    <property type="match status" value="5"/>
</dbReference>
<comment type="caution">
    <text evidence="6">The sequence shown here is derived from an EMBL/GenBank/DDBJ whole genome shotgun (WGS) entry which is preliminary data.</text>
</comment>
<dbReference type="Pfam" id="PF20148">
    <property type="entry name" value="DUF6531"/>
    <property type="match status" value="1"/>
</dbReference>
<keyword evidence="1" id="KW-0677">Repeat</keyword>
<feature type="region of interest" description="Disordered" evidence="2">
    <location>
        <begin position="720"/>
        <end position="739"/>
    </location>
</feature>
<dbReference type="Gene3D" id="2.180.10.10">
    <property type="entry name" value="RHS repeat-associated core"/>
    <property type="match status" value="4"/>
</dbReference>
<sequence>MSVKHKVQHFLIDYMGLYWPDGDADKLRKAAKAWRKFAGEVEKVRTPVNNQATSLIHNNKGEAIEAFEVFWHRYAKGQKDGWLQDLAESSKKMAEGLEELAKATDKAMDDLWGKIIEDIVVLGAAVTIAIATGGALAGPAGAAATAIVEAGAALGVVVSTTVAEVAGVTLAAAAFGGLESVTVNLAVAQPIRIAQGRQDGINLTEAGNAANDGMLYGGMFGGMGALAKNAGAAGGYRNLFKGVRPMDVELAQAARLPVNIDCALDPIDVATGTMLLPATDVTLPGALPLVVERTHVSSYRAGAWFGPTWASTFDERVQIDGDGVVYAAADGMRLVYPVPAPGEPVLPVKGPRRPLTWDGTPGGVMTIADPQTGITRTFGGLVPTEEPGILQLPLESVEDRNGARVDFERTATGTPTGIRHSGGSYVAVETDVIEGVGARVTALRLLDEPPSPYEPPTAPGRGTTLIRYGYDAAGNLTEVTNSSGKPLRFTYDAEGRITSWTDRNDTSYGYTYDASGRVVRTEGSDGFLSGSLAYDTATRTTTVTDSLGHERTYRYNADALVTEETDPLGHKTVTKWDERGADRLSVTDPLGRTTRYAYDEAGNLAQVTLPDGSQGAALYNEFRKPVEVTEPGGATWRHTYDDRGNLLTTVDPMGAETRYAHDDRGHLAAVTDALGHVSQVTCDAAGLPVEITDPLGHRTTVVRDHFGRIVEAVDPLGRATRTTWTPEGKPSRREYSDGTAEAWTWDGEGNLVSHADAAGNTVTYTAGHFDLPTSRTDPDGTTYAFTYDTELRLTGVTNPQGLAWSYAYDAAGRLTSETDFNGRTLTYAHDAAGGLLSRRNGADETLHFARDVLGRVTEQSGDAGEGTAFAYDAAGNLIRAVNADAELVYERDAFGRVLSESVNGRTTRYAYDAAGRRTRRVSPSGLASEWTYDAAGRPTALAGDAGGLTFTYDAAGRETERRLGEGATLTQDWDAADRLTTQVVRGGADRLLQHRSYAYREDGYLTEIRELTSGTRRFDLDRTGRVTAVSAHGWSERYAYDGAGNVTNAAAPAHAAPGRREFEGTLIRRAGRTTYEHDAQGRLISKTARLLNGQTRVWTYTWDAEDRLREAVTPEGERWQYAYDALGRRISKRLLSAAGEPAEETFFSWDGTRLAEQTTADGRVTTWDYAPGTHRPLAQTDHRRLVRAAGKSLIEGFAEETEPDFGTRFHAVITDVVGTPTELITPTGELSWQHRTTLWGTKLPAPATPGEVDCPLRFPGQYADRETGLHYNLFRYYDPEVARYLSPDPWGLAPADNHYAYVANPYTGSDSLGLAPDKCVEKIAEAVEKHAEAPTVPKRDMLNPESMRGASVEDVMEMTKGEGWLREDAPTATGGGYILRKGQPTILIEYGDPSMRRLDHQGPYLKYQVGKKPVRIPLEGNPALGE</sequence>
<dbReference type="Pfam" id="PF25023">
    <property type="entry name" value="TEN_YD-shell"/>
    <property type="match status" value="1"/>
</dbReference>
<dbReference type="NCBIfam" id="TIGR03696">
    <property type="entry name" value="Rhs_assc_core"/>
    <property type="match status" value="1"/>
</dbReference>
<dbReference type="InterPro" id="IPR057746">
    <property type="entry name" value="CpnT-like_N"/>
</dbReference>
<gene>
    <name evidence="6" type="ORF">AB0L03_14465</name>
</gene>
<evidence type="ECO:0000256" key="1">
    <source>
        <dbReference type="ARBA" id="ARBA00022737"/>
    </source>
</evidence>